<evidence type="ECO:0000313" key="3">
    <source>
        <dbReference type="Proteomes" id="UP000295689"/>
    </source>
</evidence>
<name>A0A4R2AX85_9BACI</name>
<dbReference type="InterPro" id="IPR058596">
    <property type="entry name" value="TraC-like_dom"/>
</dbReference>
<comment type="caution">
    <text evidence="2">The sequence shown here is derived from an EMBL/GenBank/DDBJ whole genome shotgun (WGS) entry which is preliminary data.</text>
</comment>
<organism evidence="2 3">
    <name type="scientific">Mesobacillus foraminis</name>
    <dbReference type="NCBI Taxonomy" id="279826"/>
    <lineage>
        <taxon>Bacteria</taxon>
        <taxon>Bacillati</taxon>
        <taxon>Bacillota</taxon>
        <taxon>Bacilli</taxon>
        <taxon>Bacillales</taxon>
        <taxon>Bacillaceae</taxon>
        <taxon>Mesobacillus</taxon>
    </lineage>
</organism>
<proteinExistence type="predicted"/>
<keyword evidence="3" id="KW-1185">Reference proteome</keyword>
<reference evidence="2 3" key="1">
    <citation type="journal article" date="2015" name="Stand. Genomic Sci.">
        <title>Genomic Encyclopedia of Bacterial and Archaeal Type Strains, Phase III: the genomes of soil and plant-associated and newly described type strains.</title>
        <authorList>
            <person name="Whitman W.B."/>
            <person name="Woyke T."/>
            <person name="Klenk H.P."/>
            <person name="Zhou Y."/>
            <person name="Lilburn T.G."/>
            <person name="Beck B.J."/>
            <person name="De Vos P."/>
            <person name="Vandamme P."/>
            <person name="Eisen J.A."/>
            <person name="Garrity G."/>
            <person name="Hugenholtz P."/>
            <person name="Kyrpides N.C."/>
        </authorList>
    </citation>
    <scope>NUCLEOTIDE SEQUENCE [LARGE SCALE GENOMIC DNA]</scope>
    <source>
        <strain evidence="2 3">CV53</strain>
    </source>
</reference>
<dbReference type="Proteomes" id="UP000295689">
    <property type="component" value="Unassembled WGS sequence"/>
</dbReference>
<dbReference type="Pfam" id="PF26593">
    <property type="entry name" value="TraC-like"/>
    <property type="match status" value="1"/>
</dbReference>
<evidence type="ECO:0000259" key="1">
    <source>
        <dbReference type="Pfam" id="PF26593"/>
    </source>
</evidence>
<evidence type="ECO:0000313" key="2">
    <source>
        <dbReference type="EMBL" id="TCN18446.1"/>
    </source>
</evidence>
<dbReference type="AlphaFoldDB" id="A0A4R2AX85"/>
<gene>
    <name evidence="2" type="ORF">EV146_12045</name>
</gene>
<dbReference type="RefSeq" id="WP_121614497.1">
    <property type="nucleotide sequence ID" value="NZ_JABUHM010000003.1"/>
</dbReference>
<dbReference type="OrthoDB" id="2198991at2"/>
<protein>
    <recommendedName>
        <fullName evidence="1">TraC-like domain-containing protein</fullName>
    </recommendedName>
</protein>
<dbReference type="EMBL" id="SLVV01000020">
    <property type="protein sequence ID" value="TCN18446.1"/>
    <property type="molecule type" value="Genomic_DNA"/>
</dbReference>
<accession>A0A4R2AX85</accession>
<feature type="domain" description="TraC-like" evidence="1">
    <location>
        <begin position="42"/>
        <end position="154"/>
    </location>
</feature>
<dbReference type="NCBIfam" id="NF041427">
    <property type="entry name" value="TrsD"/>
    <property type="match status" value="1"/>
</dbReference>
<sequence>MADNKKNMKQTESDYVVETLVKKGQRTIQDISLIEGIYKDFVLMKSGYLVSILQVSGINLDLLAEYEQNRLFEDYGSFLMSQVDDQLQMVSMTVPVDFRSYDLAWKKRYLKELEDKERNKNDYKRKLIASYIDHFQGIRMNDEMSTKQHFIVVREKMKKRTFQDLERAEVILTKKVQEITASLRATFETYDITVNTLFEREILTLLYRYFDFEMSKLYQ</sequence>
<dbReference type="GeneID" id="39470997"/>